<accession>A0ABV1W0P3</accession>
<dbReference type="Proteomes" id="UP001458415">
    <property type="component" value="Unassembled WGS sequence"/>
</dbReference>
<proteinExistence type="predicted"/>
<name>A0ABV1W0P3_9ACTN</name>
<evidence type="ECO:0000313" key="2">
    <source>
        <dbReference type="EMBL" id="MER6977758.1"/>
    </source>
</evidence>
<dbReference type="EMBL" id="JBEPCU010000157">
    <property type="protein sequence ID" value="MER6977758.1"/>
    <property type="molecule type" value="Genomic_DNA"/>
</dbReference>
<feature type="region of interest" description="Disordered" evidence="1">
    <location>
        <begin position="72"/>
        <end position="91"/>
    </location>
</feature>
<reference evidence="2 3" key="1">
    <citation type="submission" date="2024-06" db="EMBL/GenBank/DDBJ databases">
        <title>The Natural Products Discovery Center: Release of the First 8490 Sequenced Strains for Exploring Actinobacteria Biosynthetic Diversity.</title>
        <authorList>
            <person name="Kalkreuter E."/>
            <person name="Kautsar S.A."/>
            <person name="Yang D."/>
            <person name="Bader C.D."/>
            <person name="Teijaro C.N."/>
            <person name="Fluegel L."/>
            <person name="Davis C.M."/>
            <person name="Simpson J.R."/>
            <person name="Lauterbach L."/>
            <person name="Steele A.D."/>
            <person name="Gui C."/>
            <person name="Meng S."/>
            <person name="Li G."/>
            <person name="Viehrig K."/>
            <person name="Ye F."/>
            <person name="Su P."/>
            <person name="Kiefer A.F."/>
            <person name="Nichols A."/>
            <person name="Cepeda A.J."/>
            <person name="Yan W."/>
            <person name="Fan B."/>
            <person name="Jiang Y."/>
            <person name="Adhikari A."/>
            <person name="Zheng C.-J."/>
            <person name="Schuster L."/>
            <person name="Cowan T.M."/>
            <person name="Smanski M.J."/>
            <person name="Chevrette M.G."/>
            <person name="De Carvalho L.P.S."/>
            <person name="Shen B."/>
        </authorList>
    </citation>
    <scope>NUCLEOTIDE SEQUENCE [LARGE SCALE GENOMIC DNA]</scope>
    <source>
        <strain evidence="2 3">NPDC000634</strain>
    </source>
</reference>
<keyword evidence="3" id="KW-1185">Reference proteome</keyword>
<comment type="caution">
    <text evidence="2">The sequence shown here is derived from an EMBL/GenBank/DDBJ whole genome shotgun (WGS) entry which is preliminary data.</text>
</comment>
<feature type="non-terminal residue" evidence="2">
    <location>
        <position position="166"/>
    </location>
</feature>
<evidence type="ECO:0000256" key="1">
    <source>
        <dbReference type="SAM" id="MobiDB-lite"/>
    </source>
</evidence>
<evidence type="ECO:0000313" key="3">
    <source>
        <dbReference type="Proteomes" id="UP001458415"/>
    </source>
</evidence>
<sequence length="166" mass="18267">MADLHALLDQAEETVAEEVSTVLAEVADEFAAELADATELVAARFSVSRIARMFTDRMPRIVRRLLRVSETAAQQAADDTGGQLPDTWEDLPGRYDDGRTLPPAMSTYVTTTEHLLRAVGDRLAEVARQELAAGVDAGESIEQLRARLREAFTREGAQLGDVREER</sequence>
<feature type="compositionally biased region" description="Low complexity" evidence="1">
    <location>
        <begin position="72"/>
        <end position="83"/>
    </location>
</feature>
<organism evidence="2 3">
    <name type="scientific">Streptomyces carpinensis</name>
    <dbReference type="NCBI Taxonomy" id="66369"/>
    <lineage>
        <taxon>Bacteria</taxon>
        <taxon>Bacillati</taxon>
        <taxon>Actinomycetota</taxon>
        <taxon>Actinomycetes</taxon>
        <taxon>Kitasatosporales</taxon>
        <taxon>Streptomycetaceae</taxon>
        <taxon>Streptomyces</taxon>
    </lineage>
</organism>
<protein>
    <submittedName>
        <fullName evidence="2">Uncharacterized protein</fullName>
    </submittedName>
</protein>
<gene>
    <name evidence="2" type="ORF">ABT317_12235</name>
</gene>